<evidence type="ECO:0000256" key="6">
    <source>
        <dbReference type="SAM" id="Phobius"/>
    </source>
</evidence>
<dbReference type="SUPFAM" id="SSF81324">
    <property type="entry name" value="Voltage-gated potassium channels"/>
    <property type="match status" value="2"/>
</dbReference>
<accession>A0A067BNV1</accession>
<dbReference type="AlphaFoldDB" id="A0A067BNV1"/>
<evidence type="ECO:0000256" key="5">
    <source>
        <dbReference type="RuleBase" id="RU003808"/>
    </source>
</evidence>
<dbReference type="Gene3D" id="1.20.120.350">
    <property type="entry name" value="Voltage-gated potassium channels. Chain C"/>
    <property type="match status" value="2"/>
</dbReference>
<keyword evidence="5" id="KW-0813">Transport</keyword>
<keyword evidence="5" id="KW-0106">Calcium</keyword>
<evidence type="ECO:0000256" key="3">
    <source>
        <dbReference type="ARBA" id="ARBA00022989"/>
    </source>
</evidence>
<keyword evidence="9" id="KW-1185">Reference proteome</keyword>
<feature type="domain" description="Ion transport" evidence="7">
    <location>
        <begin position="394"/>
        <end position="639"/>
    </location>
</feature>
<feature type="domain" description="Ion transport" evidence="7">
    <location>
        <begin position="8"/>
        <end position="324"/>
    </location>
</feature>
<evidence type="ECO:0000313" key="8">
    <source>
        <dbReference type="EMBL" id="KDO16021.1"/>
    </source>
</evidence>
<keyword evidence="5" id="KW-0109">Calcium transport</keyword>
<comment type="similarity">
    <text evidence="5">Belongs to the calcium channel alpha-1 subunit (TC 1.A.1.11) family.</text>
</comment>
<dbReference type="PRINTS" id="PR00167">
    <property type="entry name" value="CACHANNEL"/>
</dbReference>
<evidence type="ECO:0000256" key="1">
    <source>
        <dbReference type="ARBA" id="ARBA00004141"/>
    </source>
</evidence>
<feature type="non-terminal residue" evidence="8">
    <location>
        <position position="649"/>
    </location>
</feature>
<dbReference type="GO" id="GO:0005891">
    <property type="term" value="C:voltage-gated calcium channel complex"/>
    <property type="evidence" value="ECO:0007669"/>
    <property type="project" value="InterPro"/>
</dbReference>
<evidence type="ECO:0000259" key="7">
    <source>
        <dbReference type="Pfam" id="PF00520"/>
    </source>
</evidence>
<dbReference type="GeneID" id="24139967"/>
<dbReference type="InterPro" id="IPR002077">
    <property type="entry name" value="VDCCAlpha1"/>
</dbReference>
<dbReference type="KEGG" id="spar:SPRG_18442"/>
<dbReference type="RefSeq" id="XP_012213271.1">
    <property type="nucleotide sequence ID" value="XM_012357881.1"/>
</dbReference>
<dbReference type="InterPro" id="IPR043203">
    <property type="entry name" value="VGCC_Ca_Na"/>
</dbReference>
<dbReference type="OMA" id="AHSERAK"/>
<keyword evidence="5" id="KW-0407">Ion channel</keyword>
<dbReference type="GO" id="GO:0001518">
    <property type="term" value="C:voltage-gated sodium channel complex"/>
    <property type="evidence" value="ECO:0007669"/>
    <property type="project" value="TreeGrafter"/>
</dbReference>
<keyword evidence="5" id="KW-0406">Ion transport</keyword>
<keyword evidence="4 6" id="KW-0472">Membrane</keyword>
<dbReference type="STRING" id="695850.A0A067BNV1"/>
<name>A0A067BNV1_SAPPC</name>
<dbReference type="GO" id="GO:0005245">
    <property type="term" value="F:voltage-gated calcium channel activity"/>
    <property type="evidence" value="ECO:0007669"/>
    <property type="project" value="InterPro"/>
</dbReference>
<feature type="transmembrane region" description="Helical" evidence="6">
    <location>
        <begin position="292"/>
        <end position="314"/>
    </location>
</feature>
<feature type="transmembrane region" description="Helical" evidence="6">
    <location>
        <begin position="258"/>
        <end position="277"/>
    </location>
</feature>
<dbReference type="Pfam" id="PF00520">
    <property type="entry name" value="Ion_trans"/>
    <property type="match status" value="2"/>
</dbReference>
<dbReference type="Gene3D" id="1.10.287.70">
    <property type="match status" value="2"/>
</dbReference>
<dbReference type="EMBL" id="KK584390">
    <property type="protein sequence ID" value="KDO16021.1"/>
    <property type="molecule type" value="Genomic_DNA"/>
</dbReference>
<dbReference type="InterPro" id="IPR027359">
    <property type="entry name" value="Volt_channel_dom_sf"/>
</dbReference>
<evidence type="ECO:0000313" key="9">
    <source>
        <dbReference type="Proteomes" id="UP000030745"/>
    </source>
</evidence>
<organism evidence="8 9">
    <name type="scientific">Saprolegnia parasitica (strain CBS 223.65)</name>
    <dbReference type="NCBI Taxonomy" id="695850"/>
    <lineage>
        <taxon>Eukaryota</taxon>
        <taxon>Sar</taxon>
        <taxon>Stramenopiles</taxon>
        <taxon>Oomycota</taxon>
        <taxon>Saprolegniomycetes</taxon>
        <taxon>Saprolegniales</taxon>
        <taxon>Saprolegniaceae</taxon>
        <taxon>Saprolegnia</taxon>
    </lineage>
</organism>
<keyword evidence="5" id="KW-0107">Calcium channel</keyword>
<dbReference type="InterPro" id="IPR005821">
    <property type="entry name" value="Ion_trans_dom"/>
</dbReference>
<dbReference type="GO" id="GO:0005248">
    <property type="term" value="F:voltage-gated sodium channel activity"/>
    <property type="evidence" value="ECO:0007669"/>
    <property type="project" value="TreeGrafter"/>
</dbReference>
<feature type="transmembrane region" description="Helical" evidence="6">
    <location>
        <begin position="12"/>
        <end position="34"/>
    </location>
</feature>
<feature type="transmembrane region" description="Helical" evidence="6">
    <location>
        <begin position="608"/>
        <end position="631"/>
    </location>
</feature>
<keyword evidence="5" id="KW-0851">Voltage-gated channel</keyword>
<dbReference type="OrthoDB" id="431720at2759"/>
<dbReference type="PANTHER" id="PTHR10037">
    <property type="entry name" value="VOLTAGE-GATED CATION CHANNEL CALCIUM AND SODIUM"/>
    <property type="match status" value="1"/>
</dbReference>
<reference evidence="8 9" key="1">
    <citation type="journal article" date="2013" name="PLoS Genet.">
        <title>Distinctive expansion of potential virulence genes in the genome of the oomycete fish pathogen Saprolegnia parasitica.</title>
        <authorList>
            <person name="Jiang R.H."/>
            <person name="de Bruijn I."/>
            <person name="Haas B.J."/>
            <person name="Belmonte R."/>
            <person name="Lobach L."/>
            <person name="Christie J."/>
            <person name="van den Ackerveken G."/>
            <person name="Bottin A."/>
            <person name="Bulone V."/>
            <person name="Diaz-Moreno S.M."/>
            <person name="Dumas B."/>
            <person name="Fan L."/>
            <person name="Gaulin E."/>
            <person name="Govers F."/>
            <person name="Grenville-Briggs L.J."/>
            <person name="Horner N.R."/>
            <person name="Levin J.Z."/>
            <person name="Mammella M."/>
            <person name="Meijer H.J."/>
            <person name="Morris P."/>
            <person name="Nusbaum C."/>
            <person name="Oome S."/>
            <person name="Phillips A.J."/>
            <person name="van Rooyen D."/>
            <person name="Rzeszutek E."/>
            <person name="Saraiva M."/>
            <person name="Secombes C.J."/>
            <person name="Seidl M.F."/>
            <person name="Snel B."/>
            <person name="Stassen J.H."/>
            <person name="Sykes S."/>
            <person name="Tripathy S."/>
            <person name="van den Berg H."/>
            <person name="Vega-Arreguin J.C."/>
            <person name="Wawra S."/>
            <person name="Young S.K."/>
            <person name="Zeng Q."/>
            <person name="Dieguez-Uribeondo J."/>
            <person name="Russ C."/>
            <person name="Tyler B.M."/>
            <person name="van West P."/>
        </authorList>
    </citation>
    <scope>NUCLEOTIDE SEQUENCE [LARGE SCALE GENOMIC DNA]</scope>
    <source>
        <strain evidence="8 9">CBS 223.65</strain>
    </source>
</reference>
<keyword evidence="2 6" id="KW-0812">Transmembrane</keyword>
<dbReference type="PANTHER" id="PTHR10037:SF62">
    <property type="entry name" value="SODIUM CHANNEL PROTEIN 60E"/>
    <property type="match status" value="1"/>
</dbReference>
<sequence length="649" mass="72561">MLLPANVFIERVNNISLVLFVVEALIKAVAFGVLPYLGDHWNKLDLIVIISGIVAWASGGRSAVGQLRILRVLRPLRTLRAFPGLRILVNGVLASLPPLLNAGMLLGFSYLTLAILGMELWQDKYHGRCRLTPYPVRLNFDPLHAPASVGNGVYPNASYVAAVTIDPSAYKCNNLSNSDVWRAPTPCFWPLDPTDTLGQYCGSRTCPTPNTTCGSNYDRLGNPRFLNFFSDGALVFDLMGEPDYTANLNFGLTSFDNIWSALVVVLQIVTASGWMVLTQNTQDAYSWVVAGVYFNAFLFIGMCFLLQLFMAVLYTEFEKAKTNQEHQLSSHTVVARPTKYSHPNASSHVKWRVFRVMDAAAMRRVEAHLSVTTTPSTRTWYRIRFQTMHFVGSRAFHRLGLAVTTLNVTVLSCNAHGMSATTQYWIETLNFFCLVYYILETLLKMVAAGPWRYFRDGFNRFDFVTIALGILDTVANPPEIVDGNPGRVSPFAALRALRAIKIAKSIKPLHRLLVAIMDASSEIGNFLVFLFLFIYIYALIGIELFATRLQFDSSNRPLPFNGSHPMYQSRSNFDQIEWAVFSVFQIMTYDNWPAALYNGWLVAGWLGVLYFCSIIVLGVWVVMNVFSAILVESVMAGTSAQSTDDDDDD</sequence>
<keyword evidence="3 6" id="KW-1133">Transmembrane helix</keyword>
<evidence type="ECO:0000256" key="2">
    <source>
        <dbReference type="ARBA" id="ARBA00022692"/>
    </source>
</evidence>
<evidence type="ECO:0000256" key="4">
    <source>
        <dbReference type="ARBA" id="ARBA00023136"/>
    </source>
</evidence>
<dbReference type="Proteomes" id="UP000030745">
    <property type="component" value="Unassembled WGS sequence"/>
</dbReference>
<comment type="subcellular location">
    <subcellularLocation>
        <location evidence="1 5">Membrane</location>
        <topology evidence="1 5">Multi-pass membrane protein</topology>
    </subcellularLocation>
</comment>
<gene>
    <name evidence="8" type="ORF">SPRG_18442</name>
</gene>
<feature type="transmembrane region" description="Helical" evidence="6">
    <location>
        <begin position="102"/>
        <end position="121"/>
    </location>
</feature>
<dbReference type="VEuPathDB" id="FungiDB:SPRG_18442"/>
<protein>
    <recommendedName>
        <fullName evidence="7">Ion transport domain-containing protein</fullName>
    </recommendedName>
</protein>
<feature type="transmembrane region" description="Helical" evidence="6">
    <location>
        <begin position="526"/>
        <end position="546"/>
    </location>
</feature>
<proteinExistence type="inferred from homology"/>